<dbReference type="AlphaFoldDB" id="A0A834XBP8"/>
<name>A0A834XBP8_9FABA</name>
<keyword evidence="2" id="KW-1185">Reference proteome</keyword>
<sequence length="55" mass="6502">MVVIEFEARNPTQKFFFHLCKTHRGEVNTEIRRNNAIEGCYSIVSREILGDNVRY</sequence>
<comment type="caution">
    <text evidence="1">The sequence shown here is derived from an EMBL/GenBank/DDBJ whole genome shotgun (WGS) entry which is preliminary data.</text>
</comment>
<protein>
    <submittedName>
        <fullName evidence="1">Uncharacterized protein</fullName>
    </submittedName>
</protein>
<dbReference type="EMBL" id="JAAIUW010000002">
    <property type="protein sequence ID" value="KAF7841413.1"/>
    <property type="molecule type" value="Genomic_DNA"/>
</dbReference>
<reference evidence="1" key="1">
    <citation type="submission" date="2020-09" db="EMBL/GenBank/DDBJ databases">
        <title>Genome-Enabled Discovery of Anthraquinone Biosynthesis in Senna tora.</title>
        <authorList>
            <person name="Kang S.-H."/>
            <person name="Pandey R.P."/>
            <person name="Lee C.-M."/>
            <person name="Sim J.-S."/>
            <person name="Jeong J.-T."/>
            <person name="Choi B.-S."/>
            <person name="Jung M."/>
            <person name="Ginzburg D."/>
            <person name="Zhao K."/>
            <person name="Won S.Y."/>
            <person name="Oh T.-J."/>
            <person name="Yu Y."/>
            <person name="Kim N.-H."/>
            <person name="Lee O.R."/>
            <person name="Lee T.-H."/>
            <person name="Bashyal P."/>
            <person name="Kim T.-S."/>
            <person name="Lee W.-H."/>
            <person name="Kawkins C."/>
            <person name="Kim C.-K."/>
            <person name="Kim J.S."/>
            <person name="Ahn B.O."/>
            <person name="Rhee S.Y."/>
            <person name="Sohng J.K."/>
        </authorList>
    </citation>
    <scope>NUCLEOTIDE SEQUENCE</scope>
    <source>
        <tissue evidence="1">Leaf</tissue>
    </source>
</reference>
<gene>
    <name evidence="1" type="ORF">G2W53_003711</name>
</gene>
<organism evidence="1 2">
    <name type="scientific">Senna tora</name>
    <dbReference type="NCBI Taxonomy" id="362788"/>
    <lineage>
        <taxon>Eukaryota</taxon>
        <taxon>Viridiplantae</taxon>
        <taxon>Streptophyta</taxon>
        <taxon>Embryophyta</taxon>
        <taxon>Tracheophyta</taxon>
        <taxon>Spermatophyta</taxon>
        <taxon>Magnoliopsida</taxon>
        <taxon>eudicotyledons</taxon>
        <taxon>Gunneridae</taxon>
        <taxon>Pentapetalae</taxon>
        <taxon>rosids</taxon>
        <taxon>fabids</taxon>
        <taxon>Fabales</taxon>
        <taxon>Fabaceae</taxon>
        <taxon>Caesalpinioideae</taxon>
        <taxon>Cassia clade</taxon>
        <taxon>Senna</taxon>
    </lineage>
</organism>
<proteinExistence type="predicted"/>
<dbReference type="Proteomes" id="UP000634136">
    <property type="component" value="Unassembled WGS sequence"/>
</dbReference>
<accession>A0A834XBP8</accession>
<evidence type="ECO:0000313" key="2">
    <source>
        <dbReference type="Proteomes" id="UP000634136"/>
    </source>
</evidence>
<evidence type="ECO:0000313" key="1">
    <source>
        <dbReference type="EMBL" id="KAF7841413.1"/>
    </source>
</evidence>